<dbReference type="Pfam" id="PF00813">
    <property type="entry name" value="FliP"/>
    <property type="match status" value="1"/>
</dbReference>
<keyword evidence="9" id="KW-1185">Reference proteome</keyword>
<dbReference type="InterPro" id="IPR005773">
    <property type="entry name" value="T3SS_YscR-like"/>
</dbReference>
<keyword evidence="6 7" id="KW-0472">Membrane</keyword>
<dbReference type="PRINTS" id="PR01302">
    <property type="entry name" value="TYPE3IMPPROT"/>
</dbReference>
<evidence type="ECO:0000256" key="7">
    <source>
        <dbReference type="RuleBase" id="RU362070"/>
    </source>
</evidence>
<evidence type="ECO:0000256" key="1">
    <source>
        <dbReference type="ARBA" id="ARBA00004651"/>
    </source>
</evidence>
<proteinExistence type="inferred from homology"/>
<dbReference type="Proteomes" id="UP000660885">
    <property type="component" value="Unassembled WGS sequence"/>
</dbReference>
<evidence type="ECO:0000256" key="3">
    <source>
        <dbReference type="ARBA" id="ARBA00022475"/>
    </source>
</evidence>
<reference evidence="8 9" key="1">
    <citation type="submission" date="2021-01" db="EMBL/GenBank/DDBJ databases">
        <title>Belnapia mucosa sp. nov. and Belnapia arida sp. nov., isolated from the Tabernas Desert (Almeria, Spain).</title>
        <authorList>
            <person name="Molina-Menor E."/>
            <person name="Vidal-Verdu A."/>
            <person name="Calonge A."/>
            <person name="Satari L."/>
            <person name="Pereto J."/>
            <person name="Porcar M."/>
        </authorList>
    </citation>
    <scope>NUCLEOTIDE SEQUENCE [LARGE SCALE GENOMIC DNA]</scope>
    <source>
        <strain evidence="8 9">T18</strain>
    </source>
</reference>
<keyword evidence="5 7" id="KW-1133">Transmembrane helix</keyword>
<feature type="transmembrane region" description="Helical" evidence="7">
    <location>
        <begin position="12"/>
        <end position="34"/>
    </location>
</feature>
<dbReference type="EMBL" id="JAETWB010000010">
    <property type="protein sequence ID" value="MBL6080031.1"/>
    <property type="molecule type" value="Genomic_DNA"/>
</dbReference>
<dbReference type="PROSITE" id="PS01061">
    <property type="entry name" value="FLIP_2"/>
    <property type="match status" value="1"/>
</dbReference>
<feature type="transmembrane region" description="Helical" evidence="7">
    <location>
        <begin position="196"/>
        <end position="217"/>
    </location>
</feature>
<evidence type="ECO:0000256" key="4">
    <source>
        <dbReference type="ARBA" id="ARBA00022692"/>
    </source>
</evidence>
<organism evidence="8 9">
    <name type="scientific">Belnapia arida</name>
    <dbReference type="NCBI Taxonomy" id="2804533"/>
    <lineage>
        <taxon>Bacteria</taxon>
        <taxon>Pseudomonadati</taxon>
        <taxon>Pseudomonadota</taxon>
        <taxon>Alphaproteobacteria</taxon>
        <taxon>Acetobacterales</taxon>
        <taxon>Roseomonadaceae</taxon>
        <taxon>Belnapia</taxon>
    </lineage>
</organism>
<keyword evidence="4 7" id="KW-0812">Transmembrane</keyword>
<dbReference type="PANTHER" id="PTHR30587:SF2">
    <property type="entry name" value="SURFACE PRESENTATION OF ANTIGENS PROTEIN SPAP"/>
    <property type="match status" value="1"/>
</dbReference>
<evidence type="ECO:0000256" key="5">
    <source>
        <dbReference type="ARBA" id="ARBA00022989"/>
    </source>
</evidence>
<comment type="subcellular location">
    <subcellularLocation>
        <location evidence="1">Cell membrane</location>
        <topology evidence="1">Multi-pass membrane protein</topology>
    </subcellularLocation>
</comment>
<comment type="caution">
    <text evidence="8">The sequence shown here is derived from an EMBL/GenBank/DDBJ whole genome shotgun (WGS) entry which is preliminary data.</text>
</comment>
<dbReference type="RefSeq" id="WP_202833271.1">
    <property type="nucleotide sequence ID" value="NZ_JAETWB010000010.1"/>
</dbReference>
<accession>A0ABS1U5R5</accession>
<protein>
    <submittedName>
        <fullName evidence="8">Type III secretion system export apparatus subunit SctR</fullName>
    </submittedName>
</protein>
<keyword evidence="3 7" id="KW-1003">Cell membrane</keyword>
<evidence type="ECO:0000256" key="6">
    <source>
        <dbReference type="ARBA" id="ARBA00023136"/>
    </source>
</evidence>
<name>A0ABS1U5R5_9PROT</name>
<dbReference type="NCBIfam" id="NF009438">
    <property type="entry name" value="PRK12797.1"/>
    <property type="match status" value="1"/>
</dbReference>
<dbReference type="NCBIfam" id="TIGR01102">
    <property type="entry name" value="yscR"/>
    <property type="match status" value="1"/>
</dbReference>
<comment type="similarity">
    <text evidence="2 7">Belongs to the FliP/MopC/SpaP family.</text>
</comment>
<dbReference type="InterPro" id="IPR005838">
    <property type="entry name" value="T3SS_IM_P"/>
</dbReference>
<feature type="transmembrane region" description="Helical" evidence="7">
    <location>
        <begin position="54"/>
        <end position="72"/>
    </location>
</feature>
<evidence type="ECO:0000256" key="2">
    <source>
        <dbReference type="ARBA" id="ARBA00006257"/>
    </source>
</evidence>
<sequence length="221" mass="23927">MQDGLPNPVSLIVLLGALALVPFVAILTTTYLKLVVVMGLVRNALGVQNVPPNMALNGIAIVLTLYIMAPVGHQAYDAVRDRPVAMSDLQALAGLASDAAEPFRAFLDRNTKPADRIFFVNTAQRLWPPELAVGVTDRDFLVLVPAFTTAELTAAFRIGFLLFLPFIVVDLVVSNILLAMGMNMVSPMTISLPFKLFLFVVVNGWEALIQGLVLSYARTMG</sequence>
<gene>
    <name evidence="8" type="primary">sctR</name>
    <name evidence="8" type="ORF">JMJ56_18580</name>
</gene>
<evidence type="ECO:0000313" key="8">
    <source>
        <dbReference type="EMBL" id="MBL6080031.1"/>
    </source>
</evidence>
<feature type="transmembrane region" description="Helical" evidence="7">
    <location>
        <begin position="160"/>
        <end position="184"/>
    </location>
</feature>
<dbReference type="PANTHER" id="PTHR30587">
    <property type="entry name" value="FLAGELLAR BIOSYNTHETIC PROTEIN FLIP"/>
    <property type="match status" value="1"/>
</dbReference>
<evidence type="ECO:0000313" key="9">
    <source>
        <dbReference type="Proteomes" id="UP000660885"/>
    </source>
</evidence>